<dbReference type="Gene3D" id="1.10.150.240">
    <property type="entry name" value="Putative phosphatase, domain 2"/>
    <property type="match status" value="1"/>
</dbReference>
<dbReference type="Gene3D" id="3.40.50.1000">
    <property type="entry name" value="HAD superfamily/HAD-like"/>
    <property type="match status" value="1"/>
</dbReference>
<dbReference type="RefSeq" id="WP_231334400.1">
    <property type="nucleotide sequence ID" value="NZ_CP059572.1"/>
</dbReference>
<protein>
    <submittedName>
        <fullName evidence="1">HAD-IA family hydrolase</fullName>
    </submittedName>
</protein>
<dbReference type="EMBL" id="CP059572">
    <property type="protein sequence ID" value="QXJ21256.1"/>
    <property type="molecule type" value="Genomic_DNA"/>
</dbReference>
<dbReference type="Pfam" id="PF00702">
    <property type="entry name" value="Hydrolase"/>
    <property type="match status" value="1"/>
</dbReference>
<dbReference type="InterPro" id="IPR023198">
    <property type="entry name" value="PGP-like_dom2"/>
</dbReference>
<reference evidence="1" key="1">
    <citation type="submission" date="2020-07" db="EMBL/GenBank/DDBJ databases">
        <authorList>
            <person name="Tarantini F.S."/>
            <person name="Hong K.W."/>
            <person name="Chan K.G."/>
        </authorList>
    </citation>
    <scope>NUCLEOTIDE SEQUENCE</scope>
    <source>
        <strain evidence="1">32-07</strain>
    </source>
</reference>
<dbReference type="InterPro" id="IPR023214">
    <property type="entry name" value="HAD_sf"/>
</dbReference>
<dbReference type="PANTHER" id="PTHR43481">
    <property type="entry name" value="FRUCTOSE-1-PHOSPHATE PHOSPHATASE"/>
    <property type="match status" value="1"/>
</dbReference>
<dbReference type="PANTHER" id="PTHR43481:SF4">
    <property type="entry name" value="GLYCEROL-1-PHOSPHATE PHOSPHOHYDROLASE 1-RELATED"/>
    <property type="match status" value="1"/>
</dbReference>
<dbReference type="SFLD" id="SFLDG01129">
    <property type="entry name" value="C1.5:_HAD__Beta-PGM__Phosphata"/>
    <property type="match status" value="1"/>
</dbReference>
<keyword evidence="1" id="KW-0378">Hydrolase</keyword>
<dbReference type="InterPro" id="IPR006439">
    <property type="entry name" value="HAD-SF_hydro_IA"/>
</dbReference>
<organism evidence="1 2">
    <name type="scientific">Actinomadura graeca</name>
    <dbReference type="NCBI Taxonomy" id="2750812"/>
    <lineage>
        <taxon>Bacteria</taxon>
        <taxon>Bacillati</taxon>
        <taxon>Actinomycetota</taxon>
        <taxon>Actinomycetes</taxon>
        <taxon>Streptosporangiales</taxon>
        <taxon>Thermomonosporaceae</taxon>
        <taxon>Actinomadura</taxon>
    </lineage>
</organism>
<dbReference type="InterPro" id="IPR051806">
    <property type="entry name" value="HAD-like_SPP"/>
</dbReference>
<evidence type="ECO:0000313" key="2">
    <source>
        <dbReference type="Proteomes" id="UP001049518"/>
    </source>
</evidence>
<dbReference type="SUPFAM" id="SSF56784">
    <property type="entry name" value="HAD-like"/>
    <property type="match status" value="1"/>
</dbReference>
<evidence type="ECO:0000313" key="1">
    <source>
        <dbReference type="EMBL" id="QXJ21256.1"/>
    </source>
</evidence>
<sequence length="233" mass="24384">MSTLGDQPVAARARYGPFAAVLFDCDGVLVDSQAICRETWTRWLDRVGIEDHSVVEALEGRPIREAMAELIPAGRLDREVDWFSSMELRSASGVRAVPGAGDAVRGLLNADWAVVTSASRALARARLAAAGLPCPRVMIAADDVAAGKPAPDCYRLAARRLGVPAGRCVVLEDSGAGARAAALAGATVLGVGAGIGSSRVHIGPVADLRAIELHRAGGRDIRLNVHENSPRPE</sequence>
<name>A0ABX8QRD0_9ACTN</name>
<gene>
    <name evidence="1" type="ORF">AGRA3207_002093</name>
</gene>
<dbReference type="InterPro" id="IPR036412">
    <property type="entry name" value="HAD-like_sf"/>
</dbReference>
<dbReference type="Proteomes" id="UP001049518">
    <property type="component" value="Chromosome"/>
</dbReference>
<dbReference type="NCBIfam" id="TIGR01509">
    <property type="entry name" value="HAD-SF-IA-v3"/>
    <property type="match status" value="1"/>
</dbReference>
<keyword evidence="2" id="KW-1185">Reference proteome</keyword>
<dbReference type="GO" id="GO:0016787">
    <property type="term" value="F:hydrolase activity"/>
    <property type="evidence" value="ECO:0007669"/>
    <property type="project" value="UniProtKB-KW"/>
</dbReference>
<dbReference type="SFLD" id="SFLDS00003">
    <property type="entry name" value="Haloacid_Dehalogenase"/>
    <property type="match status" value="1"/>
</dbReference>
<proteinExistence type="predicted"/>
<accession>A0ABX8QRD0</accession>